<dbReference type="Proteomes" id="UP000181790">
    <property type="component" value="Unassembled WGS sequence"/>
</dbReference>
<protein>
    <recommendedName>
        <fullName evidence="4">Secretion system C-terminal sorting domain-containing protein</fullName>
    </recommendedName>
</protein>
<comment type="caution">
    <text evidence="2">The sequence shown here is derived from an EMBL/GenBank/DDBJ whole genome shotgun (WGS) entry which is preliminary data.</text>
</comment>
<proteinExistence type="predicted"/>
<dbReference type="AlphaFoldDB" id="A0A1S2VQ08"/>
<organism evidence="2 3">
    <name type="scientific">Arsenicibacter rosenii</name>
    <dbReference type="NCBI Taxonomy" id="1750698"/>
    <lineage>
        <taxon>Bacteria</taxon>
        <taxon>Pseudomonadati</taxon>
        <taxon>Bacteroidota</taxon>
        <taxon>Cytophagia</taxon>
        <taxon>Cytophagales</taxon>
        <taxon>Spirosomataceae</taxon>
        <taxon>Arsenicibacter</taxon>
    </lineage>
</organism>
<dbReference type="EMBL" id="MORL01000001">
    <property type="protein sequence ID" value="OIN60842.1"/>
    <property type="molecule type" value="Genomic_DNA"/>
</dbReference>
<accession>A0A1S2VQ08</accession>
<evidence type="ECO:0008006" key="4">
    <source>
        <dbReference type="Google" id="ProtNLM"/>
    </source>
</evidence>
<evidence type="ECO:0000256" key="1">
    <source>
        <dbReference type="SAM" id="SignalP"/>
    </source>
</evidence>
<keyword evidence="3" id="KW-1185">Reference proteome</keyword>
<feature type="signal peptide" evidence="1">
    <location>
        <begin position="1"/>
        <end position="38"/>
    </location>
</feature>
<sequence>MSNDNNNKEQQQIRTIMKTFATSLMIALSLGFATVASADDNRSAATTATSNSYRTAIYASPYSPSTLRVNVEKQAGKALVINIKDKQNNVLASQYITKKSGTFSAKFDLSQLEDGTYHVEVISDNEVTAKSITLKTTSIDVKRSVSVNI</sequence>
<evidence type="ECO:0000313" key="3">
    <source>
        <dbReference type="Proteomes" id="UP000181790"/>
    </source>
</evidence>
<feature type="chain" id="PRO_5013114213" description="Secretion system C-terminal sorting domain-containing protein" evidence="1">
    <location>
        <begin position="39"/>
        <end position="149"/>
    </location>
</feature>
<name>A0A1S2VQ08_9BACT</name>
<gene>
    <name evidence="2" type="ORF">BLX24_01730</name>
</gene>
<reference evidence="2 3" key="1">
    <citation type="submission" date="2016-10" db="EMBL/GenBank/DDBJ databases">
        <title>Arsenicibacter rosenii gen. nov., sp. nov., an efficient arsenic-methylating bacterium isolated from an arsenic-contaminated paddy soil.</title>
        <authorList>
            <person name="Huang K."/>
        </authorList>
    </citation>
    <scope>NUCLEOTIDE SEQUENCE [LARGE SCALE GENOMIC DNA]</scope>
    <source>
        <strain evidence="2 3">SM-1</strain>
    </source>
</reference>
<evidence type="ECO:0000313" key="2">
    <source>
        <dbReference type="EMBL" id="OIN60842.1"/>
    </source>
</evidence>
<keyword evidence="1" id="KW-0732">Signal</keyword>